<feature type="region of interest" description="Disordered" evidence="1">
    <location>
        <begin position="1"/>
        <end position="42"/>
    </location>
</feature>
<organism evidence="2">
    <name type="scientific">Panicum hallii</name>
    <dbReference type="NCBI Taxonomy" id="206008"/>
    <lineage>
        <taxon>Eukaryota</taxon>
        <taxon>Viridiplantae</taxon>
        <taxon>Streptophyta</taxon>
        <taxon>Embryophyta</taxon>
        <taxon>Tracheophyta</taxon>
        <taxon>Spermatophyta</taxon>
        <taxon>Magnoliopsida</taxon>
        <taxon>Liliopsida</taxon>
        <taxon>Poales</taxon>
        <taxon>Poaceae</taxon>
        <taxon>PACMAD clade</taxon>
        <taxon>Panicoideae</taxon>
        <taxon>Panicodae</taxon>
        <taxon>Paniceae</taxon>
        <taxon>Panicinae</taxon>
        <taxon>Panicum</taxon>
        <taxon>Panicum sect. Panicum</taxon>
    </lineage>
</organism>
<sequence length="108" mass="11163">MTGDRAASTHRRLASESESLVARAPSYSSSARVAHPATTPLNPKCAVSLATASSTRKRKSEACLAGTCHGRSWGSTTVPDAPVMAVDHAGRGDGERGDVDLELVATSE</sequence>
<accession>A0A2S3GVI2</accession>
<dbReference type="EMBL" id="CM008047">
    <property type="protein sequence ID" value="PAN09365.2"/>
    <property type="molecule type" value="Genomic_DNA"/>
</dbReference>
<reference evidence="2" key="1">
    <citation type="submission" date="2018-04" db="EMBL/GenBank/DDBJ databases">
        <title>WGS assembly of Panicum hallii.</title>
        <authorList>
            <person name="Lovell J."/>
            <person name="Jenkins J."/>
            <person name="Lowry D."/>
            <person name="Mamidi S."/>
            <person name="Sreedasyam A."/>
            <person name="Weng X."/>
            <person name="Barry K."/>
            <person name="Bonette J."/>
            <person name="Campitelli B."/>
            <person name="Daum C."/>
            <person name="Gordon S."/>
            <person name="Gould B."/>
            <person name="Lipzen A."/>
            <person name="Macqueen A."/>
            <person name="Palacio-Mejia J."/>
            <person name="Plott C."/>
            <person name="Shakirov E."/>
            <person name="Shu S."/>
            <person name="Yoshinaga Y."/>
            <person name="Zane M."/>
            <person name="Rokhsar D."/>
            <person name="Grimwood J."/>
            <person name="Schmutz J."/>
            <person name="Juenger T."/>
        </authorList>
    </citation>
    <scope>NUCLEOTIDE SEQUENCE [LARGE SCALE GENOMIC DNA]</scope>
    <source>
        <strain evidence="2">FIL2</strain>
    </source>
</reference>
<gene>
    <name evidence="2" type="ORF">PAHAL_2G018100</name>
</gene>
<evidence type="ECO:0000313" key="2">
    <source>
        <dbReference type="EMBL" id="PAN09365.2"/>
    </source>
</evidence>
<protein>
    <submittedName>
        <fullName evidence="2">Uncharacterized protein</fullName>
    </submittedName>
</protein>
<proteinExistence type="predicted"/>
<dbReference type="Proteomes" id="UP000243499">
    <property type="component" value="Chromosome 2"/>
</dbReference>
<dbReference type="AlphaFoldDB" id="A0A2S3GVI2"/>
<name>A0A2S3GVI2_9POAL</name>
<dbReference type="Gramene" id="PAN09365">
    <property type="protein sequence ID" value="PAN09365"/>
    <property type="gene ID" value="PAHAL_2G018100"/>
</dbReference>
<evidence type="ECO:0000256" key="1">
    <source>
        <dbReference type="SAM" id="MobiDB-lite"/>
    </source>
</evidence>